<accession>A0A151UBK9</accession>
<name>A0A151UBK9_CAJCA</name>
<dbReference type="EMBL" id="CM003603">
    <property type="protein sequence ID" value="KYP76710.1"/>
    <property type="molecule type" value="Genomic_DNA"/>
</dbReference>
<dbReference type="PANTHER" id="PTHR47481">
    <property type="match status" value="1"/>
</dbReference>
<dbReference type="PANTHER" id="PTHR47481:SF9">
    <property type="entry name" value="RETROTRANSPOSON GAG DOMAIN-CONTAINING PROTEIN"/>
    <property type="match status" value="1"/>
</dbReference>
<evidence type="ECO:0000313" key="1">
    <source>
        <dbReference type="EMBL" id="KYP76710.1"/>
    </source>
</evidence>
<protein>
    <recommendedName>
        <fullName evidence="3">Retrovirus-related Pol polyprotein from transposon TNT 1-94</fullName>
    </recommendedName>
</protein>
<gene>
    <name evidence="1" type="ORF">KK1_020962</name>
</gene>
<dbReference type="Proteomes" id="UP000075243">
    <property type="component" value="Chromosome 1"/>
</dbReference>
<dbReference type="Gramene" id="C.cajan_20357.t">
    <property type="protein sequence ID" value="C.cajan_20357.t.cds1"/>
    <property type="gene ID" value="C.cajan_20357"/>
</dbReference>
<dbReference type="Pfam" id="PF14223">
    <property type="entry name" value="Retrotran_gag_2"/>
    <property type="match status" value="1"/>
</dbReference>
<feature type="non-terminal residue" evidence="1">
    <location>
        <position position="1"/>
    </location>
</feature>
<sequence>SPNATLVMTSTTSSTTTWTRLSKHYANRSCTRIMSLKECLSCVTKCISSVNDYLCSIRLIAGELALIDQLVDDLNLVIPTFNGLGPLFHEFTASIRIKYTHLLFDELLDKMVDFEIFMQCNEHQQ</sequence>
<dbReference type="AlphaFoldDB" id="A0A151UBK9"/>
<reference evidence="1 2" key="1">
    <citation type="journal article" date="2012" name="Nat. Biotechnol.">
        <title>Draft genome sequence of pigeonpea (Cajanus cajan), an orphan legume crop of resource-poor farmers.</title>
        <authorList>
            <person name="Varshney R.K."/>
            <person name="Chen W."/>
            <person name="Li Y."/>
            <person name="Bharti A.K."/>
            <person name="Saxena R.K."/>
            <person name="Schlueter J.A."/>
            <person name="Donoghue M.T."/>
            <person name="Azam S."/>
            <person name="Fan G."/>
            <person name="Whaley A.M."/>
            <person name="Farmer A.D."/>
            <person name="Sheridan J."/>
            <person name="Iwata A."/>
            <person name="Tuteja R."/>
            <person name="Penmetsa R.V."/>
            <person name="Wu W."/>
            <person name="Upadhyaya H.D."/>
            <person name="Yang S.P."/>
            <person name="Shah T."/>
            <person name="Saxena K.B."/>
            <person name="Michael T."/>
            <person name="McCombie W.R."/>
            <person name="Yang B."/>
            <person name="Zhang G."/>
            <person name="Yang H."/>
            <person name="Wang J."/>
            <person name="Spillane C."/>
            <person name="Cook D.R."/>
            <person name="May G.D."/>
            <person name="Xu X."/>
            <person name="Jackson S.A."/>
        </authorList>
    </citation>
    <scope>NUCLEOTIDE SEQUENCE [LARGE SCALE GENOMIC DNA]</scope>
    <source>
        <strain evidence="2">cv. Asha</strain>
    </source>
</reference>
<organism evidence="1 2">
    <name type="scientific">Cajanus cajan</name>
    <name type="common">Pigeon pea</name>
    <name type="synonym">Cajanus indicus</name>
    <dbReference type="NCBI Taxonomy" id="3821"/>
    <lineage>
        <taxon>Eukaryota</taxon>
        <taxon>Viridiplantae</taxon>
        <taxon>Streptophyta</taxon>
        <taxon>Embryophyta</taxon>
        <taxon>Tracheophyta</taxon>
        <taxon>Spermatophyta</taxon>
        <taxon>Magnoliopsida</taxon>
        <taxon>eudicotyledons</taxon>
        <taxon>Gunneridae</taxon>
        <taxon>Pentapetalae</taxon>
        <taxon>rosids</taxon>
        <taxon>fabids</taxon>
        <taxon>Fabales</taxon>
        <taxon>Fabaceae</taxon>
        <taxon>Papilionoideae</taxon>
        <taxon>50 kb inversion clade</taxon>
        <taxon>NPAAA clade</taxon>
        <taxon>indigoferoid/millettioid clade</taxon>
        <taxon>Phaseoleae</taxon>
        <taxon>Cajanus</taxon>
    </lineage>
</organism>
<evidence type="ECO:0008006" key="3">
    <source>
        <dbReference type="Google" id="ProtNLM"/>
    </source>
</evidence>
<evidence type="ECO:0000313" key="2">
    <source>
        <dbReference type="Proteomes" id="UP000075243"/>
    </source>
</evidence>
<proteinExistence type="predicted"/>
<keyword evidence="2" id="KW-1185">Reference proteome</keyword>